<name>A0ABN6RTV7_9BACT</name>
<evidence type="ECO:0000313" key="1">
    <source>
        <dbReference type="EMBL" id="BDQ32932.1"/>
    </source>
</evidence>
<dbReference type="RefSeq" id="WP_264982990.1">
    <property type="nucleotide sequence ID" value="NZ_AP026708.1"/>
</dbReference>
<gene>
    <name evidence="1" type="ORF">JCM14722_04740</name>
</gene>
<organism evidence="1 2">
    <name type="scientific">Pseudodesulfovibrio portus</name>
    <dbReference type="NCBI Taxonomy" id="231439"/>
    <lineage>
        <taxon>Bacteria</taxon>
        <taxon>Pseudomonadati</taxon>
        <taxon>Thermodesulfobacteriota</taxon>
        <taxon>Desulfovibrionia</taxon>
        <taxon>Desulfovibrionales</taxon>
        <taxon>Desulfovibrionaceae</taxon>
    </lineage>
</organism>
<reference evidence="1" key="1">
    <citation type="submission" date="2022-08" db="EMBL/GenBank/DDBJ databases">
        <title>Genome Sequence of the sulphate-reducing bacterium, Pseudodesulfovibrio portus JCM14722.</title>
        <authorList>
            <person name="Kondo R."/>
            <person name="Kataoka T."/>
        </authorList>
    </citation>
    <scope>NUCLEOTIDE SEQUENCE</scope>
    <source>
        <strain evidence="1">JCM 14722</strain>
    </source>
</reference>
<protein>
    <submittedName>
        <fullName evidence="1">Uncharacterized protein</fullName>
    </submittedName>
</protein>
<dbReference type="Proteomes" id="UP001061361">
    <property type="component" value="Chromosome"/>
</dbReference>
<keyword evidence="2" id="KW-1185">Reference proteome</keyword>
<sequence>MISQKKVASIHTMVKRKKALESKYDFMLGKKWELQAELSRKKQQLETLINNETGYKIKTAAQVCISEEDVEEKISTYLLASGKISLEQDHKIRKEKCVLNMDYLSTGVTLGYIDLKISEQLGRGNWTLGR</sequence>
<dbReference type="EMBL" id="AP026708">
    <property type="protein sequence ID" value="BDQ32932.1"/>
    <property type="molecule type" value="Genomic_DNA"/>
</dbReference>
<accession>A0ABN6RTV7</accession>
<proteinExistence type="predicted"/>
<evidence type="ECO:0000313" key="2">
    <source>
        <dbReference type="Proteomes" id="UP001061361"/>
    </source>
</evidence>